<accession>A0A645IRR9</accession>
<protein>
    <submittedName>
        <fullName evidence="1">Uncharacterized protein</fullName>
    </submittedName>
</protein>
<dbReference type="AlphaFoldDB" id="A0A645IRR9"/>
<sequence length="145" mass="15805">MGRAQRVFVVPGDGGHAHAQVAVALYNIQASGEYLAALDGQHKAHLALYGFIRIKSLRPALALEVFKRGQHPVKQGFDLFKRGLWADIHGQGLQADAAFFQALHRQVVRLAGCCDQVVQCIGVRVAYSHGYTSISLIKEDGLLQS</sequence>
<organism evidence="1">
    <name type="scientific">bioreactor metagenome</name>
    <dbReference type="NCBI Taxonomy" id="1076179"/>
    <lineage>
        <taxon>unclassified sequences</taxon>
        <taxon>metagenomes</taxon>
        <taxon>ecological metagenomes</taxon>
    </lineage>
</organism>
<comment type="caution">
    <text evidence="1">The sequence shown here is derived from an EMBL/GenBank/DDBJ whole genome shotgun (WGS) entry which is preliminary data.</text>
</comment>
<reference evidence="1" key="1">
    <citation type="submission" date="2019-08" db="EMBL/GenBank/DDBJ databases">
        <authorList>
            <person name="Kucharzyk K."/>
            <person name="Murdoch R.W."/>
            <person name="Higgins S."/>
            <person name="Loffler F."/>
        </authorList>
    </citation>
    <scope>NUCLEOTIDE SEQUENCE</scope>
</reference>
<name>A0A645IRR9_9ZZZZ</name>
<gene>
    <name evidence="1" type="ORF">SDC9_201750</name>
</gene>
<dbReference type="EMBL" id="VSSQ01121951">
    <property type="protein sequence ID" value="MPN54081.1"/>
    <property type="molecule type" value="Genomic_DNA"/>
</dbReference>
<proteinExistence type="predicted"/>
<evidence type="ECO:0000313" key="1">
    <source>
        <dbReference type="EMBL" id="MPN54081.1"/>
    </source>
</evidence>